<keyword evidence="4" id="KW-1185">Reference proteome</keyword>
<sequence>MIGLGRFGSALALELMADGVEVLGVDVNSDNVQALDGHITYVVRADATKEDVLRSLSVHEFSRVVVAIGSDIQSSILATSLLIKFGVEQIWAKAVSSQHGEILRQLGVRHVVFPESDMGRRVAHLVRFSMEDFIEVGDDFVLVKDRVPAVAVGKSLDELHLRRRFGVYITAVKRCDEPWQIAFPDTVLKPDDYVLVAGRKREAEAFTQLAREN</sequence>
<dbReference type="InterPro" id="IPR036721">
    <property type="entry name" value="RCK_C_sf"/>
</dbReference>
<dbReference type="RefSeq" id="WP_260104445.1">
    <property type="nucleotide sequence ID" value="NZ_JALXSQ010000029.1"/>
</dbReference>
<dbReference type="PANTHER" id="PTHR43833">
    <property type="entry name" value="POTASSIUM CHANNEL PROTEIN 2-RELATED-RELATED"/>
    <property type="match status" value="1"/>
</dbReference>
<evidence type="ECO:0000313" key="4">
    <source>
        <dbReference type="Proteomes" id="UP001525379"/>
    </source>
</evidence>
<organism evidence="3 4">
    <name type="scientific">Pseudoclavibacter albus</name>
    <dbReference type="NCBI Taxonomy" id="272241"/>
    <lineage>
        <taxon>Bacteria</taxon>
        <taxon>Bacillati</taxon>
        <taxon>Actinomycetota</taxon>
        <taxon>Actinomycetes</taxon>
        <taxon>Micrococcales</taxon>
        <taxon>Microbacteriaceae</taxon>
        <taxon>Pseudoclavibacter</taxon>
    </lineage>
</organism>
<dbReference type="EMBL" id="JALXSQ010000029">
    <property type="protein sequence ID" value="MCT2043207.1"/>
    <property type="molecule type" value="Genomic_DNA"/>
</dbReference>
<dbReference type="InterPro" id="IPR003148">
    <property type="entry name" value="RCK_N"/>
</dbReference>
<dbReference type="PROSITE" id="PS51202">
    <property type="entry name" value="RCK_C"/>
    <property type="match status" value="1"/>
</dbReference>
<dbReference type="PANTHER" id="PTHR43833:SF7">
    <property type="entry name" value="KTR SYSTEM POTASSIUM UPTAKE PROTEIN C"/>
    <property type="match status" value="1"/>
</dbReference>
<proteinExistence type="predicted"/>
<dbReference type="Gene3D" id="3.40.50.720">
    <property type="entry name" value="NAD(P)-binding Rossmann-like Domain"/>
    <property type="match status" value="1"/>
</dbReference>
<feature type="domain" description="RCK N-terminal" evidence="1">
    <location>
        <begin position="1"/>
        <end position="112"/>
    </location>
</feature>
<feature type="domain" description="RCK C-terminal" evidence="2">
    <location>
        <begin position="128"/>
        <end position="212"/>
    </location>
</feature>
<dbReference type="Pfam" id="PF02080">
    <property type="entry name" value="TrkA_C"/>
    <property type="match status" value="1"/>
</dbReference>
<dbReference type="Gene3D" id="3.30.70.1450">
    <property type="entry name" value="Regulator of K+ conductance, C-terminal domain"/>
    <property type="match status" value="1"/>
</dbReference>
<dbReference type="Proteomes" id="UP001525379">
    <property type="component" value="Unassembled WGS sequence"/>
</dbReference>
<dbReference type="PROSITE" id="PS51201">
    <property type="entry name" value="RCK_N"/>
    <property type="match status" value="1"/>
</dbReference>
<evidence type="ECO:0000259" key="1">
    <source>
        <dbReference type="PROSITE" id="PS51201"/>
    </source>
</evidence>
<evidence type="ECO:0000259" key="2">
    <source>
        <dbReference type="PROSITE" id="PS51202"/>
    </source>
</evidence>
<gene>
    <name evidence="3" type="ORF">M3D15_07675</name>
</gene>
<dbReference type="InterPro" id="IPR036291">
    <property type="entry name" value="NAD(P)-bd_dom_sf"/>
</dbReference>
<reference evidence="3 4" key="1">
    <citation type="submission" date="2022-04" db="EMBL/GenBank/DDBJ databases">
        <title>Human microbiome associated bacterial genomes.</title>
        <authorList>
            <person name="Sandstrom S."/>
            <person name="Salamzade R."/>
            <person name="Kalan L.R."/>
        </authorList>
    </citation>
    <scope>NUCLEOTIDE SEQUENCE [LARGE SCALE GENOMIC DNA]</scope>
    <source>
        <strain evidence="4">p3-SID1799</strain>
    </source>
</reference>
<dbReference type="InterPro" id="IPR050721">
    <property type="entry name" value="Trk_Ktr_HKT_K-transport"/>
</dbReference>
<dbReference type="Pfam" id="PF02254">
    <property type="entry name" value="TrkA_N"/>
    <property type="match status" value="1"/>
</dbReference>
<dbReference type="SUPFAM" id="SSF51735">
    <property type="entry name" value="NAD(P)-binding Rossmann-fold domains"/>
    <property type="match status" value="1"/>
</dbReference>
<accession>A0ABT2HY05</accession>
<dbReference type="InterPro" id="IPR006037">
    <property type="entry name" value="RCK_C"/>
</dbReference>
<comment type="caution">
    <text evidence="3">The sequence shown here is derived from an EMBL/GenBank/DDBJ whole genome shotgun (WGS) entry which is preliminary data.</text>
</comment>
<name>A0ABT2HY05_9MICO</name>
<evidence type="ECO:0000313" key="3">
    <source>
        <dbReference type="EMBL" id="MCT2043207.1"/>
    </source>
</evidence>
<dbReference type="SUPFAM" id="SSF116726">
    <property type="entry name" value="TrkA C-terminal domain-like"/>
    <property type="match status" value="1"/>
</dbReference>
<protein>
    <submittedName>
        <fullName evidence="3">TrkA family potassium uptake protein</fullName>
    </submittedName>
</protein>